<gene>
    <name evidence="1" type="ORF">TNIN_295891</name>
</gene>
<name>A0A8X6WWB3_9ARAC</name>
<evidence type="ECO:0000313" key="2">
    <source>
        <dbReference type="Proteomes" id="UP000886998"/>
    </source>
</evidence>
<dbReference type="Proteomes" id="UP000886998">
    <property type="component" value="Unassembled WGS sequence"/>
</dbReference>
<accession>A0A8X6WWB3</accession>
<proteinExistence type="predicted"/>
<reference evidence="1" key="1">
    <citation type="submission" date="2020-08" db="EMBL/GenBank/DDBJ databases">
        <title>Multicomponent nature underlies the extraordinary mechanical properties of spider dragline silk.</title>
        <authorList>
            <person name="Kono N."/>
            <person name="Nakamura H."/>
            <person name="Mori M."/>
            <person name="Yoshida Y."/>
            <person name="Ohtoshi R."/>
            <person name="Malay A.D."/>
            <person name="Moran D.A.P."/>
            <person name="Tomita M."/>
            <person name="Numata K."/>
            <person name="Arakawa K."/>
        </authorList>
    </citation>
    <scope>NUCLEOTIDE SEQUENCE</scope>
</reference>
<protein>
    <submittedName>
        <fullName evidence="1">Uncharacterized protein</fullName>
    </submittedName>
</protein>
<dbReference type="EMBL" id="BMAV01002595">
    <property type="protein sequence ID" value="GFY41609.1"/>
    <property type="molecule type" value="Genomic_DNA"/>
</dbReference>
<sequence length="27" mass="2943">CSGRGWSHCIRTARRVASSVMELPSVP</sequence>
<evidence type="ECO:0000313" key="1">
    <source>
        <dbReference type="EMBL" id="GFY41609.1"/>
    </source>
</evidence>
<comment type="caution">
    <text evidence="1">The sequence shown here is derived from an EMBL/GenBank/DDBJ whole genome shotgun (WGS) entry which is preliminary data.</text>
</comment>
<dbReference type="AlphaFoldDB" id="A0A8X6WWB3"/>
<keyword evidence="2" id="KW-1185">Reference proteome</keyword>
<organism evidence="1 2">
    <name type="scientific">Trichonephila inaurata madagascariensis</name>
    <dbReference type="NCBI Taxonomy" id="2747483"/>
    <lineage>
        <taxon>Eukaryota</taxon>
        <taxon>Metazoa</taxon>
        <taxon>Ecdysozoa</taxon>
        <taxon>Arthropoda</taxon>
        <taxon>Chelicerata</taxon>
        <taxon>Arachnida</taxon>
        <taxon>Araneae</taxon>
        <taxon>Araneomorphae</taxon>
        <taxon>Entelegynae</taxon>
        <taxon>Araneoidea</taxon>
        <taxon>Nephilidae</taxon>
        <taxon>Trichonephila</taxon>
        <taxon>Trichonephila inaurata</taxon>
    </lineage>
</organism>
<feature type="non-terminal residue" evidence="1">
    <location>
        <position position="1"/>
    </location>
</feature>